<keyword evidence="1" id="KW-0472">Membrane</keyword>
<proteinExistence type="predicted"/>
<keyword evidence="3" id="KW-1185">Reference proteome</keyword>
<reference evidence="2" key="1">
    <citation type="submission" date="2022-10" db="EMBL/GenBank/DDBJ databases">
        <authorList>
            <person name="Hyden B.L."/>
            <person name="Feng K."/>
            <person name="Yates T."/>
            <person name="Jawdy S."/>
            <person name="Smart L.B."/>
            <person name="Muchero W."/>
        </authorList>
    </citation>
    <scope>NUCLEOTIDE SEQUENCE</scope>
    <source>
        <tissue evidence="2">Shoot tip</tissue>
    </source>
</reference>
<keyword evidence="1" id="KW-0812">Transmembrane</keyword>
<organism evidence="2 3">
    <name type="scientific">Salix suchowensis</name>
    <dbReference type="NCBI Taxonomy" id="1278906"/>
    <lineage>
        <taxon>Eukaryota</taxon>
        <taxon>Viridiplantae</taxon>
        <taxon>Streptophyta</taxon>
        <taxon>Embryophyta</taxon>
        <taxon>Tracheophyta</taxon>
        <taxon>Spermatophyta</taxon>
        <taxon>Magnoliopsida</taxon>
        <taxon>eudicotyledons</taxon>
        <taxon>Gunneridae</taxon>
        <taxon>Pentapetalae</taxon>
        <taxon>rosids</taxon>
        <taxon>fabids</taxon>
        <taxon>Malpighiales</taxon>
        <taxon>Salicaceae</taxon>
        <taxon>Saliceae</taxon>
        <taxon>Salix</taxon>
    </lineage>
</organism>
<sequence length="89" mass="10563">MLDPLLIQDHCGSMSMLVQECDFVISTTWFHIIYFYIFVIIVCHFIGHILRQVVYCSKQKAIECNVYLRKYSHKTSSHDCWIRCQKAKS</sequence>
<evidence type="ECO:0000256" key="1">
    <source>
        <dbReference type="SAM" id="Phobius"/>
    </source>
</evidence>
<keyword evidence="1" id="KW-1133">Transmembrane helix</keyword>
<feature type="transmembrane region" description="Helical" evidence="1">
    <location>
        <begin position="32"/>
        <end position="50"/>
    </location>
</feature>
<protein>
    <submittedName>
        <fullName evidence="2">Uncharacterized protein</fullName>
    </submittedName>
</protein>
<dbReference type="EMBL" id="JAPFFI010000009">
    <property type="protein sequence ID" value="KAJ6382209.1"/>
    <property type="molecule type" value="Genomic_DNA"/>
</dbReference>
<evidence type="ECO:0000313" key="2">
    <source>
        <dbReference type="EMBL" id="KAJ6382209.1"/>
    </source>
</evidence>
<name>A0ABQ9BD76_9ROSI</name>
<dbReference type="Proteomes" id="UP001141253">
    <property type="component" value="Chromosome 6"/>
</dbReference>
<evidence type="ECO:0000313" key="3">
    <source>
        <dbReference type="Proteomes" id="UP001141253"/>
    </source>
</evidence>
<comment type="caution">
    <text evidence="2">The sequence shown here is derived from an EMBL/GenBank/DDBJ whole genome shotgun (WGS) entry which is preliminary data.</text>
</comment>
<reference evidence="2" key="2">
    <citation type="journal article" date="2023" name="Int. J. Mol. Sci.">
        <title>De Novo Assembly and Annotation of 11 Diverse Shrub Willow (Salix) Genomes Reveals Novel Gene Organization in Sex-Linked Regions.</title>
        <authorList>
            <person name="Hyden B."/>
            <person name="Feng K."/>
            <person name="Yates T.B."/>
            <person name="Jawdy S."/>
            <person name="Cereghino C."/>
            <person name="Smart L.B."/>
            <person name="Muchero W."/>
        </authorList>
    </citation>
    <scope>NUCLEOTIDE SEQUENCE</scope>
    <source>
        <tissue evidence="2">Shoot tip</tissue>
    </source>
</reference>
<gene>
    <name evidence="2" type="ORF">OIU77_030792</name>
</gene>
<accession>A0ABQ9BD76</accession>